<evidence type="ECO:0008006" key="4">
    <source>
        <dbReference type="Google" id="ProtNLM"/>
    </source>
</evidence>
<name>A0A0T6BD68_9SCAR</name>
<feature type="region of interest" description="Disordered" evidence="1">
    <location>
        <begin position="205"/>
        <end position="236"/>
    </location>
</feature>
<evidence type="ECO:0000313" key="3">
    <source>
        <dbReference type="Proteomes" id="UP000051574"/>
    </source>
</evidence>
<feature type="compositionally biased region" description="Polar residues" evidence="1">
    <location>
        <begin position="215"/>
        <end position="233"/>
    </location>
</feature>
<comment type="caution">
    <text evidence="2">The sequence shown here is derived from an EMBL/GenBank/DDBJ whole genome shotgun (WGS) entry which is preliminary data.</text>
</comment>
<evidence type="ECO:0000256" key="1">
    <source>
        <dbReference type="SAM" id="MobiDB-lite"/>
    </source>
</evidence>
<feature type="region of interest" description="Disordered" evidence="1">
    <location>
        <begin position="34"/>
        <end position="103"/>
    </location>
</feature>
<feature type="compositionally biased region" description="Polar residues" evidence="1">
    <location>
        <begin position="136"/>
        <end position="172"/>
    </location>
</feature>
<feature type="non-terminal residue" evidence="2">
    <location>
        <position position="248"/>
    </location>
</feature>
<gene>
    <name evidence="2" type="ORF">AMK59_2986</name>
</gene>
<dbReference type="Pfam" id="PF03535">
    <property type="entry name" value="Paxillin"/>
    <property type="match status" value="1"/>
</dbReference>
<reference evidence="2 3" key="1">
    <citation type="submission" date="2015-09" db="EMBL/GenBank/DDBJ databases">
        <title>Draft genome of the scarab beetle Oryctes borbonicus.</title>
        <authorList>
            <person name="Meyer J.M."/>
            <person name="Markov G.V."/>
            <person name="Baskaran P."/>
            <person name="Herrmann M."/>
            <person name="Sommer R.J."/>
            <person name="Roedelsperger C."/>
        </authorList>
    </citation>
    <scope>NUCLEOTIDE SEQUENCE [LARGE SCALE GENOMIC DNA]</scope>
    <source>
        <strain evidence="2">OB123</strain>
        <tissue evidence="2">Whole animal</tissue>
    </source>
</reference>
<feature type="region of interest" description="Disordered" evidence="1">
    <location>
        <begin position="136"/>
        <end position="173"/>
    </location>
</feature>
<dbReference type="Proteomes" id="UP000051574">
    <property type="component" value="Unassembled WGS sequence"/>
</dbReference>
<keyword evidence="3" id="KW-1185">Reference proteome</keyword>
<organism evidence="2 3">
    <name type="scientific">Oryctes borbonicus</name>
    <dbReference type="NCBI Taxonomy" id="1629725"/>
    <lineage>
        <taxon>Eukaryota</taxon>
        <taxon>Metazoa</taxon>
        <taxon>Ecdysozoa</taxon>
        <taxon>Arthropoda</taxon>
        <taxon>Hexapoda</taxon>
        <taxon>Insecta</taxon>
        <taxon>Pterygota</taxon>
        <taxon>Neoptera</taxon>
        <taxon>Endopterygota</taxon>
        <taxon>Coleoptera</taxon>
        <taxon>Polyphaga</taxon>
        <taxon>Scarabaeiformia</taxon>
        <taxon>Scarabaeidae</taxon>
        <taxon>Dynastinae</taxon>
        <taxon>Oryctes</taxon>
    </lineage>
</organism>
<evidence type="ECO:0000313" key="2">
    <source>
        <dbReference type="EMBL" id="KRT85290.1"/>
    </source>
</evidence>
<dbReference type="EMBL" id="LJIG01001650">
    <property type="protein sequence ID" value="KRT85290.1"/>
    <property type="molecule type" value="Genomic_DNA"/>
</dbReference>
<dbReference type="AlphaFoldDB" id="A0A0T6BD68"/>
<dbReference type="OrthoDB" id="6776522at2759"/>
<protein>
    <recommendedName>
        <fullName evidence="4">Paxillin</fullName>
    </recommendedName>
</protein>
<sequence length="248" mass="26324">MAKVDLRNSFYNCSELSELDALLADLQNTVSPGATGVASNTSVYGSLNKTRQSPARESPISRSDSYTSKSGTYGKTQQTPTGTRSPGYAQYGGPGYSSAPGTVEKQRTFNNNLSELDTLLQDLSISQELNQSKYANVSGENGMNGSFNGTYNGSGGSPANYSRPSSAQNTLSRPPVDSLLEELNAGDVIYTGPKKVTITVKETKTETSFPGDTELVSTHRSVTQTPPAASSATRELDDLMASLSDFKV</sequence>
<proteinExistence type="predicted"/>
<accession>A0A0T6BD68</accession>
<feature type="compositionally biased region" description="Polar residues" evidence="1">
    <location>
        <begin position="34"/>
        <end position="84"/>
    </location>
</feature>